<evidence type="ECO:0000313" key="1">
    <source>
        <dbReference type="EMBL" id="ONM40615.1"/>
    </source>
</evidence>
<proteinExistence type="predicted"/>
<organism evidence="1">
    <name type="scientific">Zea mays</name>
    <name type="common">Maize</name>
    <dbReference type="NCBI Taxonomy" id="4577"/>
    <lineage>
        <taxon>Eukaryota</taxon>
        <taxon>Viridiplantae</taxon>
        <taxon>Streptophyta</taxon>
        <taxon>Embryophyta</taxon>
        <taxon>Tracheophyta</taxon>
        <taxon>Spermatophyta</taxon>
        <taxon>Magnoliopsida</taxon>
        <taxon>Liliopsida</taxon>
        <taxon>Poales</taxon>
        <taxon>Poaceae</taxon>
        <taxon>PACMAD clade</taxon>
        <taxon>Panicoideae</taxon>
        <taxon>Andropogonodae</taxon>
        <taxon>Andropogoneae</taxon>
        <taxon>Tripsacinae</taxon>
        <taxon>Zea</taxon>
    </lineage>
</organism>
<accession>A0A1D6NK40</accession>
<name>A0A1D6NK40_MAIZE</name>
<sequence>MAHLAHPLHHKEVEQLCLCLTVLNVTRLAPPPLLTLARLCMATAAVRISLNPVLLPALPLRRRGQELHESREVGAAAGRRMASTRSPDLLHHAMGIQWCCCSQKGRNRVFHLQAGPTGTTCAVTVIPSSAFLQSNTNIEQFHPFKQTSTQNHSIPQTRVGLIPSISLSNQMDLKYPPNYLIF</sequence>
<dbReference type="AlphaFoldDB" id="A0A1D6NK40"/>
<dbReference type="InParanoid" id="A0A1D6NK40"/>
<reference evidence="1" key="1">
    <citation type="submission" date="2015-12" db="EMBL/GenBank/DDBJ databases">
        <title>Update maize B73 reference genome by single molecule sequencing technologies.</title>
        <authorList>
            <consortium name="Maize Genome Sequencing Project"/>
            <person name="Ware D."/>
        </authorList>
    </citation>
    <scope>NUCLEOTIDE SEQUENCE [LARGE SCALE GENOMIC DNA]</scope>
    <source>
        <tissue evidence="1">Seedling</tissue>
    </source>
</reference>
<gene>
    <name evidence="1" type="ORF">ZEAMMB73_Zm00001d044274</name>
</gene>
<dbReference type="EMBL" id="CM007649">
    <property type="protein sequence ID" value="ONM40615.1"/>
    <property type="molecule type" value="Genomic_DNA"/>
</dbReference>
<protein>
    <submittedName>
        <fullName evidence="1">DENN domain and WD repeat-containing protein SCD1</fullName>
    </submittedName>
</protein>